<evidence type="ECO:0000256" key="5">
    <source>
        <dbReference type="ARBA" id="ARBA00036813"/>
    </source>
</evidence>
<dbReference type="FunCoup" id="A0A1X2H228">
    <property type="interactions" value="234"/>
</dbReference>
<comment type="caution">
    <text evidence="7">The sequence shown here is derived from an EMBL/GenBank/DDBJ whole genome shotgun (WGS) entry which is preliminary data.</text>
</comment>
<keyword evidence="8" id="KW-1185">Reference proteome</keyword>
<dbReference type="Pfam" id="PF00501">
    <property type="entry name" value="AMP-binding"/>
    <property type="match status" value="1"/>
</dbReference>
<comment type="catalytic activity">
    <reaction evidence="5">
        <text>a long-chain fatty acid + ATP + CoA = a long-chain fatty acyl-CoA + AMP + diphosphate</text>
        <dbReference type="Rhea" id="RHEA:15421"/>
        <dbReference type="ChEBI" id="CHEBI:30616"/>
        <dbReference type="ChEBI" id="CHEBI:33019"/>
        <dbReference type="ChEBI" id="CHEBI:57287"/>
        <dbReference type="ChEBI" id="CHEBI:57560"/>
        <dbReference type="ChEBI" id="CHEBI:83139"/>
        <dbReference type="ChEBI" id="CHEBI:456215"/>
        <dbReference type="EC" id="6.2.1.3"/>
    </reaction>
</comment>
<dbReference type="Proteomes" id="UP000242180">
    <property type="component" value="Unassembled WGS sequence"/>
</dbReference>
<evidence type="ECO:0000256" key="1">
    <source>
        <dbReference type="ARBA" id="ARBA00006432"/>
    </source>
</evidence>
<dbReference type="GO" id="GO:0004467">
    <property type="term" value="F:long-chain fatty acid-CoA ligase activity"/>
    <property type="evidence" value="ECO:0007669"/>
    <property type="project" value="UniProtKB-EC"/>
</dbReference>
<keyword evidence="4" id="KW-0067">ATP-binding</keyword>
<dbReference type="GO" id="GO:0005886">
    <property type="term" value="C:plasma membrane"/>
    <property type="evidence" value="ECO:0007669"/>
    <property type="project" value="TreeGrafter"/>
</dbReference>
<dbReference type="OrthoDB" id="1700726at2759"/>
<sequence length="676" mass="75126">MKSFTVEVGPEYQHQGGRTRRAIYSPDDLVRIPDTSVHTLYDVLQHSTKKHGDKRAFGFRKIEQIIEEEKEVSKFVNGVEQKTTKTWKFFQLSGYHYLSYNSVSKLAHEIGCGFVQLGLKEKAKVEIFSATNAHWLTTAHGLFTQNMTIVTAYDTLGEQGLLHSMNETEVEAIYTTGELLPTVANVIDKCPSLKFVVYHGEVSPALIDKIQTHVETVISFDDLARLGRDCHVNPVPPEPEDLCCIMYTSGSTGNPKGVVLSHKNIVAAIAAVDKILGSIVSDKDSMMAYLPLAHILEFVVENLCIFWGVTLGYASVRTLTDASVRNCKGDIKEFRPTIMTGVPQVWESIRKGVLAKVNALSPKAQAMFHKAFTTKAWLLERHMPTGFLDKTVFAKIREQVGGRLRFALSGGAPLSIETQKFLSVTLCPILGGYGMTESCGMCGIMLPEQFGYGHVGSPVPCCEIKLVDVPDANYFSTNPKPQGEVWVRGPSITQGYWKRDDLTKETITEDGWLQTGDIAEWNANGTLSIIDRKKNLVKLSNGEYIALEKLESIYKSCLYVNNLCVYADSLLPRPVALVVPAEPAVRELAKEQCFENGDWEKICGDATIKAAILRSLLDQGKQADLKPAEMLFDIYLCSEEWTVESGLMTAAQKIKRQDITKRFQTELDAMNAAQKN</sequence>
<evidence type="ECO:0000259" key="6">
    <source>
        <dbReference type="Pfam" id="PF00501"/>
    </source>
</evidence>
<dbReference type="InParanoid" id="A0A1X2H228"/>
<dbReference type="PROSITE" id="PS00455">
    <property type="entry name" value="AMP_BINDING"/>
    <property type="match status" value="1"/>
</dbReference>
<dbReference type="InterPro" id="IPR000873">
    <property type="entry name" value="AMP-dep_synth/lig_dom"/>
</dbReference>
<feature type="domain" description="AMP-dependent synthetase/ligase" evidence="6">
    <location>
        <begin position="93"/>
        <end position="497"/>
    </location>
</feature>
<comment type="similarity">
    <text evidence="1">Belongs to the ATP-dependent AMP-binding enzyme family.</text>
</comment>
<accession>A0A1X2H228</accession>
<name>A0A1X2H228_SYNRA</name>
<dbReference type="GO" id="GO:0005811">
    <property type="term" value="C:lipid droplet"/>
    <property type="evidence" value="ECO:0007669"/>
    <property type="project" value="TreeGrafter"/>
</dbReference>
<evidence type="ECO:0000313" key="7">
    <source>
        <dbReference type="EMBL" id="ORY91845.1"/>
    </source>
</evidence>
<protein>
    <recommendedName>
        <fullName evidence="6">AMP-dependent synthetase/ligase domain-containing protein</fullName>
    </recommendedName>
</protein>
<keyword evidence="2" id="KW-0436">Ligase</keyword>
<dbReference type="Gene3D" id="3.40.50.12780">
    <property type="entry name" value="N-terminal domain of ligase-like"/>
    <property type="match status" value="1"/>
</dbReference>
<dbReference type="GO" id="GO:0035336">
    <property type="term" value="P:long-chain fatty-acyl-CoA metabolic process"/>
    <property type="evidence" value="ECO:0007669"/>
    <property type="project" value="TreeGrafter"/>
</dbReference>
<dbReference type="SUPFAM" id="SSF56801">
    <property type="entry name" value="Acetyl-CoA synthetase-like"/>
    <property type="match status" value="1"/>
</dbReference>
<dbReference type="GO" id="GO:0005524">
    <property type="term" value="F:ATP binding"/>
    <property type="evidence" value="ECO:0007669"/>
    <property type="project" value="UniProtKB-KW"/>
</dbReference>
<dbReference type="STRING" id="13706.A0A1X2H228"/>
<dbReference type="PANTHER" id="PTHR43272">
    <property type="entry name" value="LONG-CHAIN-FATTY-ACID--COA LIGASE"/>
    <property type="match status" value="1"/>
</dbReference>
<dbReference type="InterPro" id="IPR020845">
    <property type="entry name" value="AMP-binding_CS"/>
</dbReference>
<organism evidence="7 8">
    <name type="scientific">Syncephalastrum racemosum</name>
    <name type="common">Filamentous fungus</name>
    <dbReference type="NCBI Taxonomy" id="13706"/>
    <lineage>
        <taxon>Eukaryota</taxon>
        <taxon>Fungi</taxon>
        <taxon>Fungi incertae sedis</taxon>
        <taxon>Mucoromycota</taxon>
        <taxon>Mucoromycotina</taxon>
        <taxon>Mucoromycetes</taxon>
        <taxon>Mucorales</taxon>
        <taxon>Syncephalastraceae</taxon>
        <taxon>Syncephalastrum</taxon>
    </lineage>
</organism>
<dbReference type="GO" id="GO:0005783">
    <property type="term" value="C:endoplasmic reticulum"/>
    <property type="evidence" value="ECO:0007669"/>
    <property type="project" value="TreeGrafter"/>
</dbReference>
<dbReference type="EMBL" id="MCGN01000010">
    <property type="protein sequence ID" value="ORY91845.1"/>
    <property type="molecule type" value="Genomic_DNA"/>
</dbReference>
<evidence type="ECO:0000256" key="2">
    <source>
        <dbReference type="ARBA" id="ARBA00022598"/>
    </source>
</evidence>
<reference evidence="7 8" key="1">
    <citation type="submission" date="2016-07" db="EMBL/GenBank/DDBJ databases">
        <title>Pervasive Adenine N6-methylation of Active Genes in Fungi.</title>
        <authorList>
            <consortium name="DOE Joint Genome Institute"/>
            <person name="Mondo S.J."/>
            <person name="Dannebaum R.O."/>
            <person name="Kuo R.C."/>
            <person name="Labutti K."/>
            <person name="Haridas S."/>
            <person name="Kuo A."/>
            <person name="Salamov A."/>
            <person name="Ahrendt S.R."/>
            <person name="Lipzen A."/>
            <person name="Sullivan W."/>
            <person name="Andreopoulos W.B."/>
            <person name="Clum A."/>
            <person name="Lindquist E."/>
            <person name="Daum C."/>
            <person name="Ramamoorthy G.K."/>
            <person name="Gryganskyi A."/>
            <person name="Culley D."/>
            <person name="Magnuson J.K."/>
            <person name="James T.Y."/>
            <person name="O'Malley M.A."/>
            <person name="Stajich J.E."/>
            <person name="Spatafora J.W."/>
            <person name="Visel A."/>
            <person name="Grigoriev I.V."/>
        </authorList>
    </citation>
    <scope>NUCLEOTIDE SEQUENCE [LARGE SCALE GENOMIC DNA]</scope>
    <source>
        <strain evidence="7 8">NRRL 2496</strain>
    </source>
</reference>
<keyword evidence="3" id="KW-0547">Nucleotide-binding</keyword>
<gene>
    <name evidence="7" type="ORF">BCR43DRAFT_497381</name>
</gene>
<evidence type="ECO:0000256" key="3">
    <source>
        <dbReference type="ARBA" id="ARBA00022741"/>
    </source>
</evidence>
<dbReference type="InterPro" id="IPR042099">
    <property type="entry name" value="ANL_N_sf"/>
</dbReference>
<evidence type="ECO:0000256" key="4">
    <source>
        <dbReference type="ARBA" id="ARBA00022840"/>
    </source>
</evidence>
<dbReference type="PANTHER" id="PTHR43272:SF83">
    <property type="entry name" value="ACYL-COA SYNTHETASE LONG-CHAIN, ISOFORM J"/>
    <property type="match status" value="1"/>
</dbReference>
<evidence type="ECO:0000313" key="8">
    <source>
        <dbReference type="Proteomes" id="UP000242180"/>
    </source>
</evidence>
<dbReference type="OMA" id="WEWLASI"/>
<dbReference type="AlphaFoldDB" id="A0A1X2H228"/>
<proteinExistence type="inferred from homology"/>